<dbReference type="RefSeq" id="WP_095596726.1">
    <property type="nucleotide sequence ID" value="NZ_BMKN01000001.1"/>
</dbReference>
<accession>A0A917ABF0</accession>
<comment type="caution">
    <text evidence="2">The sequence shown here is derived from an EMBL/GenBank/DDBJ whole genome shotgun (WGS) entry which is preliminary data.</text>
</comment>
<feature type="transmembrane region" description="Helical" evidence="1">
    <location>
        <begin position="12"/>
        <end position="34"/>
    </location>
</feature>
<dbReference type="Proteomes" id="UP000606730">
    <property type="component" value="Unassembled WGS sequence"/>
</dbReference>
<organism evidence="2 3">
    <name type="scientific">Actibacterium pelagium</name>
    <dbReference type="NCBI Taxonomy" id="2029103"/>
    <lineage>
        <taxon>Bacteria</taxon>
        <taxon>Pseudomonadati</taxon>
        <taxon>Pseudomonadota</taxon>
        <taxon>Alphaproteobacteria</taxon>
        <taxon>Rhodobacterales</taxon>
        <taxon>Roseobacteraceae</taxon>
        <taxon>Actibacterium</taxon>
    </lineage>
</organism>
<reference evidence="2" key="1">
    <citation type="journal article" date="2014" name="Int. J. Syst. Evol. Microbiol.">
        <title>Complete genome sequence of Corynebacterium casei LMG S-19264T (=DSM 44701T), isolated from a smear-ripened cheese.</title>
        <authorList>
            <consortium name="US DOE Joint Genome Institute (JGI-PGF)"/>
            <person name="Walter F."/>
            <person name="Albersmeier A."/>
            <person name="Kalinowski J."/>
            <person name="Ruckert C."/>
        </authorList>
    </citation>
    <scope>NUCLEOTIDE SEQUENCE</scope>
    <source>
        <strain evidence="2">CGMCC 1.16012</strain>
    </source>
</reference>
<evidence type="ECO:0000256" key="1">
    <source>
        <dbReference type="SAM" id="Phobius"/>
    </source>
</evidence>
<name>A0A917ABF0_9RHOB</name>
<keyword evidence="3" id="KW-1185">Reference proteome</keyword>
<dbReference type="AlphaFoldDB" id="A0A917ABF0"/>
<reference evidence="2" key="2">
    <citation type="submission" date="2020-09" db="EMBL/GenBank/DDBJ databases">
        <authorList>
            <person name="Sun Q."/>
            <person name="Zhou Y."/>
        </authorList>
    </citation>
    <scope>NUCLEOTIDE SEQUENCE</scope>
    <source>
        <strain evidence="2">CGMCC 1.16012</strain>
    </source>
</reference>
<keyword evidence="1" id="KW-0472">Membrane</keyword>
<dbReference type="EMBL" id="BMKN01000001">
    <property type="protein sequence ID" value="GGE38958.1"/>
    <property type="molecule type" value="Genomic_DNA"/>
</dbReference>
<protein>
    <submittedName>
        <fullName evidence="2">Uncharacterized protein</fullName>
    </submittedName>
</protein>
<evidence type="ECO:0000313" key="2">
    <source>
        <dbReference type="EMBL" id="GGE38958.1"/>
    </source>
</evidence>
<gene>
    <name evidence="2" type="ORF">GCM10011517_03400</name>
</gene>
<keyword evidence="1" id="KW-0812">Transmembrane</keyword>
<evidence type="ECO:0000313" key="3">
    <source>
        <dbReference type="Proteomes" id="UP000606730"/>
    </source>
</evidence>
<keyword evidence="1" id="KW-1133">Transmembrane helix</keyword>
<feature type="transmembrane region" description="Helical" evidence="1">
    <location>
        <begin position="69"/>
        <end position="94"/>
    </location>
</feature>
<sequence length="214" mass="23898">MKLDTLFSVSVLLTAIPYFAGYIYNFAFFGYYHIYLAEVSIPQNEIYSGAFFVVKTLGEMFRGFVLENLVAFIVLPVFLLTTCVALGLNPLRLVKWESFRLGESSIVLVSVAFLATIILVFLGAHMAGSSVAEERVNRLLPVMVVPQKSDTAFRKTSSAAAEQLLNFHSDALIYMDDKTAFILRRPIKGDPWVIRVPKEDAQLIFTNGKLGSVR</sequence>
<proteinExistence type="predicted"/>
<feature type="transmembrane region" description="Helical" evidence="1">
    <location>
        <begin position="106"/>
        <end position="128"/>
    </location>
</feature>